<sequence length="68" mass="7602">MDGMGLMGFRVEKEATLEEAKAHEEKQLKQEEASKKPVVKRVGLGDALTMLAKKPKMSVLDKSSLDWK</sequence>
<evidence type="ECO:0000313" key="1">
    <source>
        <dbReference type="EnsemblMetazoa" id="PPA44240.1"/>
    </source>
</evidence>
<accession>A0A2A6CWL4</accession>
<gene>
    <name evidence="1" type="primary">WBGene00282609</name>
</gene>
<dbReference type="Pfam" id="PF07572">
    <property type="entry name" value="BCNT"/>
    <property type="match status" value="1"/>
</dbReference>
<proteinExistence type="predicted"/>
<dbReference type="EnsemblMetazoa" id="PPA44240.1">
    <property type="protein sequence ID" value="PPA44240.1"/>
    <property type="gene ID" value="WBGene00282609"/>
</dbReference>
<reference evidence="2" key="1">
    <citation type="journal article" date="2008" name="Nat. Genet.">
        <title>The Pristionchus pacificus genome provides a unique perspective on nematode lifestyle and parasitism.</title>
        <authorList>
            <person name="Dieterich C."/>
            <person name="Clifton S.W."/>
            <person name="Schuster L.N."/>
            <person name="Chinwalla A."/>
            <person name="Delehaunty K."/>
            <person name="Dinkelacker I."/>
            <person name="Fulton L."/>
            <person name="Fulton R."/>
            <person name="Godfrey J."/>
            <person name="Minx P."/>
            <person name="Mitreva M."/>
            <person name="Roeseler W."/>
            <person name="Tian H."/>
            <person name="Witte H."/>
            <person name="Yang S.P."/>
            <person name="Wilson R.K."/>
            <person name="Sommer R.J."/>
        </authorList>
    </citation>
    <scope>NUCLEOTIDE SEQUENCE [LARGE SCALE GENOMIC DNA]</scope>
    <source>
        <strain evidence="2">PS312</strain>
    </source>
</reference>
<dbReference type="Proteomes" id="UP000005239">
    <property type="component" value="Unassembled WGS sequence"/>
</dbReference>
<name>A0A2A6CWL4_PRIPA</name>
<protein>
    <submittedName>
        <fullName evidence="1">Uncharacterized protein</fullName>
    </submittedName>
</protein>
<dbReference type="AlphaFoldDB" id="A0A2A6CWL4"/>
<reference evidence="1" key="2">
    <citation type="submission" date="2022-06" db="UniProtKB">
        <authorList>
            <consortium name="EnsemblMetazoa"/>
        </authorList>
    </citation>
    <scope>IDENTIFICATION</scope>
    <source>
        <strain evidence="1">PS312</strain>
    </source>
</reference>
<dbReference type="OrthoDB" id="445677at2759"/>
<accession>A0A8R1YZD8</accession>
<evidence type="ECO:0000313" key="2">
    <source>
        <dbReference type="Proteomes" id="UP000005239"/>
    </source>
</evidence>
<organism evidence="1 2">
    <name type="scientific">Pristionchus pacificus</name>
    <name type="common">Parasitic nematode worm</name>
    <dbReference type="NCBI Taxonomy" id="54126"/>
    <lineage>
        <taxon>Eukaryota</taxon>
        <taxon>Metazoa</taxon>
        <taxon>Ecdysozoa</taxon>
        <taxon>Nematoda</taxon>
        <taxon>Chromadorea</taxon>
        <taxon>Rhabditida</taxon>
        <taxon>Rhabditina</taxon>
        <taxon>Diplogasteromorpha</taxon>
        <taxon>Diplogasteroidea</taxon>
        <taxon>Neodiplogasteridae</taxon>
        <taxon>Pristionchus</taxon>
    </lineage>
</organism>
<keyword evidence="2" id="KW-1185">Reference proteome</keyword>
<dbReference type="InterPro" id="IPR011421">
    <property type="entry name" value="BCNT-C"/>
</dbReference>